<accession>A0A212EVU0</accession>
<dbReference type="eggNOG" id="ENOG502T78P">
    <property type="taxonomic scope" value="Eukaryota"/>
</dbReference>
<feature type="transmembrane region" description="Helical" evidence="1">
    <location>
        <begin position="96"/>
        <end position="115"/>
    </location>
</feature>
<comment type="caution">
    <text evidence="2">The sequence shown here is derived from an EMBL/GenBank/DDBJ whole genome shotgun (WGS) entry which is preliminary data.</text>
</comment>
<gene>
    <name evidence="2" type="ORF">KGM_205484</name>
</gene>
<evidence type="ECO:0000313" key="2">
    <source>
        <dbReference type="EMBL" id="OWR45603.1"/>
    </source>
</evidence>
<proteinExistence type="predicted"/>
<dbReference type="PANTHER" id="PTHR36694:SF11">
    <property type="entry name" value="LP21121P-RELATED"/>
    <property type="match status" value="1"/>
</dbReference>
<keyword evidence="1" id="KW-0812">Transmembrane</keyword>
<dbReference type="EMBL" id="AGBW02012122">
    <property type="protein sequence ID" value="OWR45603.1"/>
    <property type="molecule type" value="Genomic_DNA"/>
</dbReference>
<keyword evidence="1" id="KW-0472">Membrane</keyword>
<evidence type="ECO:0000256" key="1">
    <source>
        <dbReference type="SAM" id="Phobius"/>
    </source>
</evidence>
<dbReference type="KEGG" id="dpl:KGM_205484"/>
<protein>
    <submittedName>
        <fullName evidence="2">Uncharacterized protein</fullName>
    </submittedName>
</protein>
<keyword evidence="1" id="KW-1133">Transmembrane helix</keyword>
<feature type="transmembrane region" description="Helical" evidence="1">
    <location>
        <begin position="21"/>
        <end position="44"/>
    </location>
</feature>
<sequence length="183" mass="21166">MRVEIPECKRCCCCLPLRHGILIFGYLNLLFSLFVVALEIALNIKYMYTPYTMAVYKGVSFYSQVWFALVLYIAEIVFNIVLLVGAHTKKTKLLRVFYYYGITTTLASLVTFIVVRQDNMMHHWAYYIVEGSFVICGLSIQAYLLLLVRSELLKLRHSSRLCYVNHAAEVMVETPIQLGRNPF</sequence>
<dbReference type="Proteomes" id="UP000007151">
    <property type="component" value="Unassembled WGS sequence"/>
</dbReference>
<dbReference type="InParanoid" id="A0A212EVU0"/>
<feature type="transmembrane region" description="Helical" evidence="1">
    <location>
        <begin position="127"/>
        <end position="148"/>
    </location>
</feature>
<organism evidence="2 3">
    <name type="scientific">Danaus plexippus plexippus</name>
    <dbReference type="NCBI Taxonomy" id="278856"/>
    <lineage>
        <taxon>Eukaryota</taxon>
        <taxon>Metazoa</taxon>
        <taxon>Ecdysozoa</taxon>
        <taxon>Arthropoda</taxon>
        <taxon>Hexapoda</taxon>
        <taxon>Insecta</taxon>
        <taxon>Pterygota</taxon>
        <taxon>Neoptera</taxon>
        <taxon>Endopterygota</taxon>
        <taxon>Lepidoptera</taxon>
        <taxon>Glossata</taxon>
        <taxon>Ditrysia</taxon>
        <taxon>Papilionoidea</taxon>
        <taxon>Nymphalidae</taxon>
        <taxon>Danainae</taxon>
        <taxon>Danaini</taxon>
        <taxon>Danaina</taxon>
        <taxon>Danaus</taxon>
        <taxon>Danaus</taxon>
    </lineage>
</organism>
<dbReference type="PANTHER" id="PTHR36694">
    <property type="entry name" value="PASIFLORA 1, ISOFORM A-RELATED"/>
    <property type="match status" value="1"/>
</dbReference>
<evidence type="ECO:0000313" key="3">
    <source>
        <dbReference type="Proteomes" id="UP000007151"/>
    </source>
</evidence>
<keyword evidence="3" id="KW-1185">Reference proteome</keyword>
<reference evidence="2 3" key="1">
    <citation type="journal article" date="2011" name="Cell">
        <title>The monarch butterfly genome yields insights into long-distance migration.</title>
        <authorList>
            <person name="Zhan S."/>
            <person name="Merlin C."/>
            <person name="Boore J.L."/>
            <person name="Reppert S.M."/>
        </authorList>
    </citation>
    <scope>NUCLEOTIDE SEQUENCE [LARGE SCALE GENOMIC DNA]</scope>
    <source>
        <strain evidence="2">F-2</strain>
    </source>
</reference>
<dbReference type="AlphaFoldDB" id="A0A212EVU0"/>
<feature type="transmembrane region" description="Helical" evidence="1">
    <location>
        <begin position="64"/>
        <end position="84"/>
    </location>
</feature>
<name>A0A212EVU0_DANPL</name>